<dbReference type="PROSITE" id="PS51523">
    <property type="entry name" value="ZF_HD_DIMER"/>
    <property type="match status" value="1"/>
</dbReference>
<keyword evidence="6 12" id="KW-0238">DNA-binding</keyword>
<dbReference type="GO" id="GO:0008270">
    <property type="term" value="F:zinc ion binding"/>
    <property type="evidence" value="ECO:0007669"/>
    <property type="project" value="UniProtKB-KW"/>
</dbReference>
<name>A0A834W4U1_9FABA</name>
<keyword evidence="8" id="KW-0804">Transcription</keyword>
<evidence type="ECO:0000256" key="5">
    <source>
        <dbReference type="ARBA" id="ARBA00023015"/>
    </source>
</evidence>
<evidence type="ECO:0000256" key="8">
    <source>
        <dbReference type="ARBA" id="ARBA00023163"/>
    </source>
</evidence>
<evidence type="ECO:0000256" key="6">
    <source>
        <dbReference type="ARBA" id="ARBA00023125"/>
    </source>
</evidence>
<dbReference type="Proteomes" id="UP000634136">
    <property type="component" value="Unassembled WGS sequence"/>
</dbReference>
<dbReference type="SUPFAM" id="SSF46689">
    <property type="entry name" value="Homeodomain-like"/>
    <property type="match status" value="1"/>
</dbReference>
<evidence type="ECO:0000256" key="7">
    <source>
        <dbReference type="ARBA" id="ARBA00023155"/>
    </source>
</evidence>
<dbReference type="GO" id="GO:0000976">
    <property type="term" value="F:transcription cis-regulatory region binding"/>
    <property type="evidence" value="ECO:0007669"/>
    <property type="project" value="TreeGrafter"/>
</dbReference>
<keyword evidence="5" id="KW-0805">Transcription regulation</keyword>
<reference evidence="12" key="1">
    <citation type="submission" date="2020-09" db="EMBL/GenBank/DDBJ databases">
        <title>Genome-Enabled Discovery of Anthraquinone Biosynthesis in Senna tora.</title>
        <authorList>
            <person name="Kang S.-H."/>
            <person name="Pandey R.P."/>
            <person name="Lee C.-M."/>
            <person name="Sim J.-S."/>
            <person name="Jeong J.-T."/>
            <person name="Choi B.-S."/>
            <person name="Jung M."/>
            <person name="Ginzburg D."/>
            <person name="Zhao K."/>
            <person name="Won S.Y."/>
            <person name="Oh T.-J."/>
            <person name="Yu Y."/>
            <person name="Kim N.-H."/>
            <person name="Lee O.R."/>
            <person name="Lee T.-H."/>
            <person name="Bashyal P."/>
            <person name="Kim T.-S."/>
            <person name="Lee W.-H."/>
            <person name="Kawkins C."/>
            <person name="Kim C.-K."/>
            <person name="Kim J.S."/>
            <person name="Ahn B.O."/>
            <person name="Rhee S.Y."/>
            <person name="Sohng J.K."/>
        </authorList>
    </citation>
    <scope>NUCLEOTIDE SEQUENCE</scope>
    <source>
        <tissue evidence="12">Leaf</tissue>
    </source>
</reference>
<dbReference type="InterPro" id="IPR006455">
    <property type="entry name" value="Homeodomain_ZF_HD"/>
</dbReference>
<organism evidence="12 13">
    <name type="scientific">Senna tora</name>
    <dbReference type="NCBI Taxonomy" id="362788"/>
    <lineage>
        <taxon>Eukaryota</taxon>
        <taxon>Viridiplantae</taxon>
        <taxon>Streptophyta</taxon>
        <taxon>Embryophyta</taxon>
        <taxon>Tracheophyta</taxon>
        <taxon>Spermatophyta</taxon>
        <taxon>Magnoliopsida</taxon>
        <taxon>eudicotyledons</taxon>
        <taxon>Gunneridae</taxon>
        <taxon>Pentapetalae</taxon>
        <taxon>rosids</taxon>
        <taxon>fabids</taxon>
        <taxon>Fabales</taxon>
        <taxon>Fabaceae</taxon>
        <taxon>Caesalpinioideae</taxon>
        <taxon>Cassia clade</taxon>
        <taxon>Senna</taxon>
    </lineage>
</organism>
<dbReference type="PANTHER" id="PTHR31948">
    <property type="entry name" value="ZINC-FINGER HOMEODOMAIN PROTEIN 2"/>
    <property type="match status" value="1"/>
</dbReference>
<keyword evidence="7 12" id="KW-0371">Homeobox</keyword>
<keyword evidence="3 12" id="KW-0863">Zinc-finger</keyword>
<dbReference type="GO" id="GO:0050793">
    <property type="term" value="P:regulation of developmental process"/>
    <property type="evidence" value="ECO:0007669"/>
    <property type="project" value="TreeGrafter"/>
</dbReference>
<feature type="compositionally biased region" description="Polar residues" evidence="10">
    <location>
        <begin position="1"/>
        <end position="11"/>
    </location>
</feature>
<gene>
    <name evidence="12" type="ORF">G2W53_036463</name>
</gene>
<keyword evidence="2" id="KW-0479">Metal-binding</keyword>
<dbReference type="Gene3D" id="1.10.10.60">
    <property type="entry name" value="Homeodomain-like"/>
    <property type="match status" value="1"/>
</dbReference>
<sequence length="216" mass="25086">MESTTHNYYNRDSSSSSLDHHHHINPARREGDPDGSTRVAGVRYRECMKNHAASTGSHVVDGCGEFMPSGQEGTVESFTCAACNCHRNFHRKHPHHPQPHLLPLSNYYYNSLHRHRHHQHPTFIPPLMVALGGGREDLDVFRSNTAGSEQPKKRFRTKFTEEQKEKMMEFADKLGWKIQKHHDQELRQFCSQVGVKRKVFKVWMHNNKQAKKQQQV</sequence>
<dbReference type="OrthoDB" id="1910053at2759"/>
<dbReference type="InterPro" id="IPR009057">
    <property type="entry name" value="Homeodomain-like_sf"/>
</dbReference>
<dbReference type="NCBIfam" id="TIGR01565">
    <property type="entry name" value="homeo_ZF_HD"/>
    <property type="match status" value="1"/>
</dbReference>
<keyword evidence="13" id="KW-1185">Reference proteome</keyword>
<dbReference type="NCBIfam" id="TIGR01566">
    <property type="entry name" value="ZF_HD_prot_N"/>
    <property type="match status" value="1"/>
</dbReference>
<feature type="region of interest" description="Disordered" evidence="10">
    <location>
        <begin position="1"/>
        <end position="38"/>
    </location>
</feature>
<evidence type="ECO:0000313" key="13">
    <source>
        <dbReference type="Proteomes" id="UP000634136"/>
    </source>
</evidence>
<dbReference type="Pfam" id="PF04770">
    <property type="entry name" value="ZF-HD_dimer"/>
    <property type="match status" value="1"/>
</dbReference>
<dbReference type="GO" id="GO:0003700">
    <property type="term" value="F:DNA-binding transcription factor activity"/>
    <property type="evidence" value="ECO:0007669"/>
    <property type="project" value="TreeGrafter"/>
</dbReference>
<keyword evidence="9" id="KW-0539">Nucleus</keyword>
<comment type="subcellular location">
    <subcellularLocation>
        <location evidence="1">Nucleus</location>
    </subcellularLocation>
</comment>
<proteinExistence type="predicted"/>
<evidence type="ECO:0000259" key="11">
    <source>
        <dbReference type="PROSITE" id="PS51523"/>
    </source>
</evidence>
<evidence type="ECO:0000256" key="3">
    <source>
        <dbReference type="ARBA" id="ARBA00022771"/>
    </source>
</evidence>
<dbReference type="GO" id="GO:0005634">
    <property type="term" value="C:nucleus"/>
    <property type="evidence" value="ECO:0007669"/>
    <property type="project" value="UniProtKB-SubCell"/>
</dbReference>
<dbReference type="InterPro" id="IPR006456">
    <property type="entry name" value="ZF_HD_homeobox_Cys/His_dimer"/>
</dbReference>
<feature type="domain" description="ZF-HD dimerization-type" evidence="11">
    <location>
        <begin position="44"/>
        <end position="93"/>
    </location>
</feature>
<dbReference type="PANTHER" id="PTHR31948:SF119">
    <property type="entry name" value="ZINC-FINGER HOMEODOMAIN PROTEIN 6-LIKE"/>
    <property type="match status" value="1"/>
</dbReference>
<comment type="caution">
    <text evidence="12">The sequence shown here is derived from an EMBL/GenBank/DDBJ whole genome shotgun (WGS) entry which is preliminary data.</text>
</comment>
<protein>
    <submittedName>
        <fullName evidence="12">Zinc-finger homeodomain protein 6</fullName>
    </submittedName>
</protein>
<evidence type="ECO:0000256" key="4">
    <source>
        <dbReference type="ARBA" id="ARBA00022833"/>
    </source>
</evidence>
<dbReference type="FunFam" id="1.10.10.60:FF:000257">
    <property type="entry name" value="Zinc-finger homeodomain protein 2"/>
    <property type="match status" value="1"/>
</dbReference>
<evidence type="ECO:0000256" key="1">
    <source>
        <dbReference type="ARBA" id="ARBA00004123"/>
    </source>
</evidence>
<evidence type="ECO:0000256" key="2">
    <source>
        <dbReference type="ARBA" id="ARBA00022723"/>
    </source>
</evidence>
<dbReference type="EMBL" id="JAAIUW010000011">
    <property type="protein sequence ID" value="KAF7809720.1"/>
    <property type="molecule type" value="Genomic_DNA"/>
</dbReference>
<dbReference type="AlphaFoldDB" id="A0A834W4U1"/>
<keyword evidence="4" id="KW-0862">Zinc</keyword>
<evidence type="ECO:0000313" key="12">
    <source>
        <dbReference type="EMBL" id="KAF7809720.1"/>
    </source>
</evidence>
<evidence type="ECO:0000256" key="10">
    <source>
        <dbReference type="SAM" id="MobiDB-lite"/>
    </source>
</evidence>
<evidence type="ECO:0000256" key="9">
    <source>
        <dbReference type="ARBA" id="ARBA00023242"/>
    </source>
</evidence>
<accession>A0A834W4U1</accession>